<name>A0AAV7REV1_PLEWA</name>
<protein>
    <submittedName>
        <fullName evidence="2">Uncharacterized protein</fullName>
    </submittedName>
</protein>
<evidence type="ECO:0000313" key="2">
    <source>
        <dbReference type="EMBL" id="KAJ1149343.1"/>
    </source>
</evidence>
<feature type="region of interest" description="Disordered" evidence="1">
    <location>
        <begin position="147"/>
        <end position="171"/>
    </location>
</feature>
<dbReference type="AlphaFoldDB" id="A0AAV7REV1"/>
<evidence type="ECO:0000313" key="3">
    <source>
        <dbReference type="Proteomes" id="UP001066276"/>
    </source>
</evidence>
<reference evidence="2" key="1">
    <citation type="journal article" date="2022" name="bioRxiv">
        <title>Sequencing and chromosome-scale assembly of the giantPleurodeles waltlgenome.</title>
        <authorList>
            <person name="Brown T."/>
            <person name="Elewa A."/>
            <person name="Iarovenko S."/>
            <person name="Subramanian E."/>
            <person name="Araus A.J."/>
            <person name="Petzold A."/>
            <person name="Susuki M."/>
            <person name="Suzuki K.-i.T."/>
            <person name="Hayashi T."/>
            <person name="Toyoda A."/>
            <person name="Oliveira C."/>
            <person name="Osipova E."/>
            <person name="Leigh N.D."/>
            <person name="Simon A."/>
            <person name="Yun M.H."/>
        </authorList>
    </citation>
    <scope>NUCLEOTIDE SEQUENCE</scope>
    <source>
        <strain evidence="2">20211129_DDA</strain>
        <tissue evidence="2">Liver</tissue>
    </source>
</reference>
<sequence>MSEIPGDYKVGDWVRVVKGAWTAKGESKFSDPLEVRKVYKYAVLLSDGNVWNRGKVIKVPVWCSQEKLLNMGNKSGNNVDDDTSTSEPPLNKSEHEGVKVRDKSVLRRPKRFDDYVKQEGVCVVFCSFCSACRAMVIPACGRVEQNQEEKEKRSVEEAAAVAVSSSRSYYE</sequence>
<organism evidence="2 3">
    <name type="scientific">Pleurodeles waltl</name>
    <name type="common">Iberian ribbed newt</name>
    <dbReference type="NCBI Taxonomy" id="8319"/>
    <lineage>
        <taxon>Eukaryota</taxon>
        <taxon>Metazoa</taxon>
        <taxon>Chordata</taxon>
        <taxon>Craniata</taxon>
        <taxon>Vertebrata</taxon>
        <taxon>Euteleostomi</taxon>
        <taxon>Amphibia</taxon>
        <taxon>Batrachia</taxon>
        <taxon>Caudata</taxon>
        <taxon>Salamandroidea</taxon>
        <taxon>Salamandridae</taxon>
        <taxon>Pleurodelinae</taxon>
        <taxon>Pleurodeles</taxon>
    </lineage>
</organism>
<keyword evidence="3" id="KW-1185">Reference proteome</keyword>
<feature type="region of interest" description="Disordered" evidence="1">
    <location>
        <begin position="73"/>
        <end position="99"/>
    </location>
</feature>
<dbReference type="Proteomes" id="UP001066276">
    <property type="component" value="Chromosome 5"/>
</dbReference>
<dbReference type="EMBL" id="JANPWB010000009">
    <property type="protein sequence ID" value="KAJ1149343.1"/>
    <property type="molecule type" value="Genomic_DNA"/>
</dbReference>
<feature type="compositionally biased region" description="Low complexity" evidence="1">
    <location>
        <begin position="157"/>
        <end position="171"/>
    </location>
</feature>
<evidence type="ECO:0000256" key="1">
    <source>
        <dbReference type="SAM" id="MobiDB-lite"/>
    </source>
</evidence>
<comment type="caution">
    <text evidence="2">The sequence shown here is derived from an EMBL/GenBank/DDBJ whole genome shotgun (WGS) entry which is preliminary data.</text>
</comment>
<accession>A0AAV7REV1</accession>
<proteinExistence type="predicted"/>
<feature type="compositionally biased region" description="Basic and acidic residues" evidence="1">
    <location>
        <begin position="147"/>
        <end position="156"/>
    </location>
</feature>
<gene>
    <name evidence="2" type="ORF">NDU88_002153</name>
</gene>